<evidence type="ECO:0000313" key="1">
    <source>
        <dbReference type="EMBL" id="KAK0721762.1"/>
    </source>
</evidence>
<protein>
    <submittedName>
        <fullName evidence="1">Uncharacterized protein</fullName>
    </submittedName>
</protein>
<dbReference type="RefSeq" id="XP_060297686.1">
    <property type="nucleotide sequence ID" value="XM_060441527.1"/>
</dbReference>
<proteinExistence type="predicted"/>
<comment type="caution">
    <text evidence="1">The sequence shown here is derived from an EMBL/GenBank/DDBJ whole genome shotgun (WGS) entry which is preliminary data.</text>
</comment>
<dbReference type="GeneID" id="85324797"/>
<accession>A0AA40E1R9</accession>
<dbReference type="Proteomes" id="UP001172101">
    <property type="component" value="Unassembled WGS sequence"/>
</dbReference>
<dbReference type="AlphaFoldDB" id="A0AA40E1R9"/>
<dbReference type="EMBL" id="JAUIRO010000003">
    <property type="protein sequence ID" value="KAK0721762.1"/>
    <property type="molecule type" value="Genomic_DNA"/>
</dbReference>
<evidence type="ECO:0000313" key="2">
    <source>
        <dbReference type="Proteomes" id="UP001172101"/>
    </source>
</evidence>
<reference evidence="1" key="1">
    <citation type="submission" date="2023-06" db="EMBL/GenBank/DDBJ databases">
        <title>Genome-scale phylogeny and comparative genomics of the fungal order Sordariales.</title>
        <authorList>
            <consortium name="Lawrence Berkeley National Laboratory"/>
            <person name="Hensen N."/>
            <person name="Bonometti L."/>
            <person name="Westerberg I."/>
            <person name="Brannstrom I.O."/>
            <person name="Guillou S."/>
            <person name="Cros-Aarteil S."/>
            <person name="Calhoun S."/>
            <person name="Haridas S."/>
            <person name="Kuo A."/>
            <person name="Mondo S."/>
            <person name="Pangilinan J."/>
            <person name="Riley R."/>
            <person name="LaButti K."/>
            <person name="Andreopoulos B."/>
            <person name="Lipzen A."/>
            <person name="Chen C."/>
            <person name="Yanf M."/>
            <person name="Daum C."/>
            <person name="Ng V."/>
            <person name="Clum A."/>
            <person name="Steindorff A."/>
            <person name="Ohm R."/>
            <person name="Martin F."/>
            <person name="Silar P."/>
            <person name="Natvig D."/>
            <person name="Lalanne C."/>
            <person name="Gautier V."/>
            <person name="Ament-velasquez S.L."/>
            <person name="Kruys A."/>
            <person name="Hutchinson M.I."/>
            <person name="Powell A.J."/>
            <person name="Barry K."/>
            <person name="Miller A.N."/>
            <person name="Grigoriev I.V."/>
            <person name="Debuchy R."/>
            <person name="Gladieux P."/>
            <person name="Thoren M.H."/>
            <person name="Johannesson H."/>
        </authorList>
    </citation>
    <scope>NUCLEOTIDE SEQUENCE</scope>
    <source>
        <strain evidence="1">SMH2392-1A</strain>
    </source>
</reference>
<gene>
    <name evidence="1" type="ORF">B0T26DRAFT_700239</name>
</gene>
<keyword evidence="2" id="KW-1185">Reference proteome</keyword>
<organism evidence="1 2">
    <name type="scientific">Lasiosphaeria miniovina</name>
    <dbReference type="NCBI Taxonomy" id="1954250"/>
    <lineage>
        <taxon>Eukaryota</taxon>
        <taxon>Fungi</taxon>
        <taxon>Dikarya</taxon>
        <taxon>Ascomycota</taxon>
        <taxon>Pezizomycotina</taxon>
        <taxon>Sordariomycetes</taxon>
        <taxon>Sordariomycetidae</taxon>
        <taxon>Sordariales</taxon>
        <taxon>Lasiosphaeriaceae</taxon>
        <taxon>Lasiosphaeria</taxon>
    </lineage>
</organism>
<name>A0AA40E1R9_9PEZI</name>
<sequence>MADSSIIGKIQSALMSATNEFTATAAQINFDFTMVKYEAPPEYQALNQSLSQRRRQDAESGQAHVTARRLGALFDGIPPPTPKLISAYGTRASDIFNDVSARGSLKVSNWIFSEYAGIDATSIWAAATSRKAALPVHLLACLLARIWDESEATSIWVEIVAERRKEVAAKFESGAEVPIAQTTAAMQGEITREQLSKWDASARSWLRTADTVKNLQQKQLLLIVKNISIPVNLENNPYKSIMAAWTSALETMELLISGAPHVVRDGAVLIALSAWHLYPDMVIFSGSDGSKEILMNDPLIHPGGILSLGISDSGNRATKGVYWSLSLAHHKFYGRAINKLGQLDSDGSRMTFAELQQAVLGVILAHWNVLPDQTADALKLLLQIVSSLPFDQLSFEDRWIEMITTPILSYFQDEESGTIPISFGRRRRGFIPSPPNGPERPFFGLTDMAGLFPQIKSAELRVEFLRRLAQRVAWLQDTEAWIAFRLDKVDSADADAADVDDLDHVWCFATVFPSDSTKGESRPRHHRRWVPHWMATAGDRVPNPHSEHVLYLSATFPLICHSRDSITSLHMPHEQKEFDFLFGDANSAAVFVLRETTFYAGRTGPTITTDDVRWCLQYDVFSQDSLQRHILDNKSPIIQSLFLLTYASLLYSFLSPQGATISPRIFSAPFRIQLISEYVESRSENLAFLGIAYGSSYTVYHNLALVAYFESGFDVVRSRMDGVLGLSIGDSIYVPGKLTEDPSTSHETTTIHFSRLLGNIGNPGLTVLTCPASPEAREVDLMGWRKAADNYTGTQDNCFNQTTLHLSFTEWKSPLWMETAVGQRDTQCMHVEAVVSVRDSGQWVADVDIMKALTHADVQFLRSQEEKCPHSTPQPPGRQILALETWDQILDCPDGIVVTKSHGNWVARLALVSVLAQHCKTVARKIIVCPDKVCWKCVDFPSFNNAVYVY</sequence>